<dbReference type="EMBL" id="OX596085">
    <property type="protein sequence ID" value="CAI9691559.1"/>
    <property type="molecule type" value="Genomic_DNA"/>
</dbReference>
<protein>
    <submittedName>
        <fullName evidence="1">Uncharacterized protein</fullName>
    </submittedName>
</protein>
<dbReference type="Proteomes" id="UP001162501">
    <property type="component" value="Chromosome 1"/>
</dbReference>
<reference evidence="1" key="1">
    <citation type="submission" date="2023-05" db="EMBL/GenBank/DDBJ databases">
        <authorList>
            <consortium name="ELIXIR-Norway"/>
        </authorList>
    </citation>
    <scope>NUCLEOTIDE SEQUENCE</scope>
</reference>
<gene>
    <name evidence="1" type="ORF">MRATA1EN3_LOCUS2772</name>
</gene>
<name>A0ACB0DTC2_RANTA</name>
<sequence length="83" mass="9009">MMRMRQAAEWQQLVAQMQQEDQAGQPTVNRVGREEGRAHTFPRALGRWRRGPGRAEAGARRLAAAASANSSALPARIGAAASR</sequence>
<organism evidence="1 2">
    <name type="scientific">Rangifer tarandus platyrhynchus</name>
    <name type="common">Svalbard reindeer</name>
    <dbReference type="NCBI Taxonomy" id="3082113"/>
    <lineage>
        <taxon>Eukaryota</taxon>
        <taxon>Metazoa</taxon>
        <taxon>Chordata</taxon>
        <taxon>Craniata</taxon>
        <taxon>Vertebrata</taxon>
        <taxon>Euteleostomi</taxon>
        <taxon>Mammalia</taxon>
        <taxon>Eutheria</taxon>
        <taxon>Laurasiatheria</taxon>
        <taxon>Artiodactyla</taxon>
        <taxon>Ruminantia</taxon>
        <taxon>Pecora</taxon>
        <taxon>Cervidae</taxon>
        <taxon>Odocoileinae</taxon>
        <taxon>Rangifer</taxon>
    </lineage>
</organism>
<proteinExistence type="predicted"/>
<accession>A0ACB0DTC2</accession>
<evidence type="ECO:0000313" key="2">
    <source>
        <dbReference type="Proteomes" id="UP001162501"/>
    </source>
</evidence>
<evidence type="ECO:0000313" key="1">
    <source>
        <dbReference type="EMBL" id="CAI9691559.1"/>
    </source>
</evidence>